<name>A0A453D470_AEGTS</name>
<reference evidence="2" key="1">
    <citation type="journal article" date="2014" name="Science">
        <title>Ancient hybridizations among the ancestral genomes of bread wheat.</title>
        <authorList>
            <consortium name="International Wheat Genome Sequencing Consortium,"/>
            <person name="Marcussen T."/>
            <person name="Sandve S.R."/>
            <person name="Heier L."/>
            <person name="Spannagl M."/>
            <person name="Pfeifer M."/>
            <person name="Jakobsen K.S."/>
            <person name="Wulff B.B."/>
            <person name="Steuernagel B."/>
            <person name="Mayer K.F."/>
            <person name="Olsen O.A."/>
        </authorList>
    </citation>
    <scope>NUCLEOTIDE SEQUENCE [LARGE SCALE GENOMIC DNA]</scope>
    <source>
        <strain evidence="2">cv. AL8/78</strain>
    </source>
</reference>
<keyword evidence="2" id="KW-1185">Reference proteome</keyword>
<sequence>ADPTRPLSLACYYSVVNCFRSPDFIHGMLKVFLICQVAATTKKTPNSRIPKYPSLPSQLLCQVQTSPCMYVHTVHLQVQV</sequence>
<dbReference type="Proteomes" id="UP000015105">
    <property type="component" value="Chromosome 2D"/>
</dbReference>
<dbReference type="EnsemblPlants" id="AET2Gv21082000.4">
    <property type="protein sequence ID" value="AET2Gv21082000.4"/>
    <property type="gene ID" value="AET2Gv21082000"/>
</dbReference>
<organism evidence="1 2">
    <name type="scientific">Aegilops tauschii subsp. strangulata</name>
    <name type="common">Goatgrass</name>
    <dbReference type="NCBI Taxonomy" id="200361"/>
    <lineage>
        <taxon>Eukaryota</taxon>
        <taxon>Viridiplantae</taxon>
        <taxon>Streptophyta</taxon>
        <taxon>Embryophyta</taxon>
        <taxon>Tracheophyta</taxon>
        <taxon>Spermatophyta</taxon>
        <taxon>Magnoliopsida</taxon>
        <taxon>Liliopsida</taxon>
        <taxon>Poales</taxon>
        <taxon>Poaceae</taxon>
        <taxon>BOP clade</taxon>
        <taxon>Pooideae</taxon>
        <taxon>Triticodae</taxon>
        <taxon>Triticeae</taxon>
        <taxon>Triticinae</taxon>
        <taxon>Aegilops</taxon>
    </lineage>
</organism>
<evidence type="ECO:0000313" key="1">
    <source>
        <dbReference type="EnsemblPlants" id="AET2Gv21082000.4"/>
    </source>
</evidence>
<evidence type="ECO:0000313" key="2">
    <source>
        <dbReference type="Proteomes" id="UP000015105"/>
    </source>
</evidence>
<reference evidence="1" key="5">
    <citation type="journal article" date="2021" name="G3 (Bethesda)">
        <title>Aegilops tauschii genome assembly Aet v5.0 features greater sequence contiguity and improved annotation.</title>
        <authorList>
            <person name="Wang L."/>
            <person name="Zhu T."/>
            <person name="Rodriguez J.C."/>
            <person name="Deal K.R."/>
            <person name="Dubcovsky J."/>
            <person name="McGuire P.E."/>
            <person name="Lux T."/>
            <person name="Spannagl M."/>
            <person name="Mayer K.F.X."/>
            <person name="Baldrich P."/>
            <person name="Meyers B.C."/>
            <person name="Huo N."/>
            <person name="Gu Y.Q."/>
            <person name="Zhou H."/>
            <person name="Devos K.M."/>
            <person name="Bennetzen J.L."/>
            <person name="Unver T."/>
            <person name="Budak H."/>
            <person name="Gulick P.J."/>
            <person name="Galiba G."/>
            <person name="Kalapos B."/>
            <person name="Nelson D.R."/>
            <person name="Li P."/>
            <person name="You F.M."/>
            <person name="Luo M.C."/>
            <person name="Dvorak J."/>
        </authorList>
    </citation>
    <scope>NUCLEOTIDE SEQUENCE [LARGE SCALE GENOMIC DNA]</scope>
    <source>
        <strain evidence="1">cv. AL8/78</strain>
    </source>
</reference>
<dbReference type="AlphaFoldDB" id="A0A453D470"/>
<reference evidence="2" key="2">
    <citation type="journal article" date="2017" name="Nat. Plants">
        <title>The Aegilops tauschii genome reveals multiple impacts of transposons.</title>
        <authorList>
            <person name="Zhao G."/>
            <person name="Zou C."/>
            <person name="Li K."/>
            <person name="Wang K."/>
            <person name="Li T."/>
            <person name="Gao L."/>
            <person name="Zhang X."/>
            <person name="Wang H."/>
            <person name="Yang Z."/>
            <person name="Liu X."/>
            <person name="Jiang W."/>
            <person name="Mao L."/>
            <person name="Kong X."/>
            <person name="Jiao Y."/>
            <person name="Jia J."/>
        </authorList>
    </citation>
    <scope>NUCLEOTIDE SEQUENCE [LARGE SCALE GENOMIC DNA]</scope>
    <source>
        <strain evidence="2">cv. AL8/78</strain>
    </source>
</reference>
<proteinExistence type="predicted"/>
<protein>
    <submittedName>
        <fullName evidence="1">Uncharacterized protein</fullName>
    </submittedName>
</protein>
<accession>A0A453D470</accession>
<reference evidence="1" key="4">
    <citation type="submission" date="2019-03" db="UniProtKB">
        <authorList>
            <consortium name="EnsemblPlants"/>
        </authorList>
    </citation>
    <scope>IDENTIFICATION</scope>
</reference>
<reference evidence="1" key="3">
    <citation type="journal article" date="2017" name="Nature">
        <title>Genome sequence of the progenitor of the wheat D genome Aegilops tauschii.</title>
        <authorList>
            <person name="Luo M.C."/>
            <person name="Gu Y.Q."/>
            <person name="Puiu D."/>
            <person name="Wang H."/>
            <person name="Twardziok S.O."/>
            <person name="Deal K.R."/>
            <person name="Huo N."/>
            <person name="Zhu T."/>
            <person name="Wang L."/>
            <person name="Wang Y."/>
            <person name="McGuire P.E."/>
            <person name="Liu S."/>
            <person name="Long H."/>
            <person name="Ramasamy R.K."/>
            <person name="Rodriguez J.C."/>
            <person name="Van S.L."/>
            <person name="Yuan L."/>
            <person name="Wang Z."/>
            <person name="Xia Z."/>
            <person name="Xiao L."/>
            <person name="Anderson O.D."/>
            <person name="Ouyang S."/>
            <person name="Liang Y."/>
            <person name="Zimin A.V."/>
            <person name="Pertea G."/>
            <person name="Qi P."/>
            <person name="Bennetzen J.L."/>
            <person name="Dai X."/>
            <person name="Dawson M.W."/>
            <person name="Muller H.G."/>
            <person name="Kugler K."/>
            <person name="Rivarola-Duarte L."/>
            <person name="Spannagl M."/>
            <person name="Mayer K.F.X."/>
            <person name="Lu F.H."/>
            <person name="Bevan M.W."/>
            <person name="Leroy P."/>
            <person name="Li P."/>
            <person name="You F.M."/>
            <person name="Sun Q."/>
            <person name="Liu Z."/>
            <person name="Lyons E."/>
            <person name="Wicker T."/>
            <person name="Salzberg S.L."/>
            <person name="Devos K.M."/>
            <person name="Dvorak J."/>
        </authorList>
    </citation>
    <scope>NUCLEOTIDE SEQUENCE [LARGE SCALE GENOMIC DNA]</scope>
    <source>
        <strain evidence="1">cv. AL8/78</strain>
    </source>
</reference>
<dbReference type="Gramene" id="AET2Gv21082000.4">
    <property type="protein sequence ID" value="AET2Gv21082000.4"/>
    <property type="gene ID" value="AET2Gv21082000"/>
</dbReference>